<accession>A0A9Q3FEK0</accession>
<proteinExistence type="predicted"/>
<protein>
    <submittedName>
        <fullName evidence="2">Uncharacterized protein</fullName>
    </submittedName>
</protein>
<keyword evidence="3" id="KW-1185">Reference proteome</keyword>
<comment type="caution">
    <text evidence="2">The sequence shown here is derived from an EMBL/GenBank/DDBJ whole genome shotgun (WGS) entry which is preliminary data.</text>
</comment>
<feature type="compositionally biased region" description="Basic and acidic residues" evidence="1">
    <location>
        <begin position="41"/>
        <end position="62"/>
    </location>
</feature>
<evidence type="ECO:0000313" key="2">
    <source>
        <dbReference type="EMBL" id="MBW0535820.1"/>
    </source>
</evidence>
<dbReference type="AlphaFoldDB" id="A0A9Q3FEK0"/>
<evidence type="ECO:0000256" key="1">
    <source>
        <dbReference type="SAM" id="MobiDB-lite"/>
    </source>
</evidence>
<reference evidence="2" key="1">
    <citation type="submission" date="2021-03" db="EMBL/GenBank/DDBJ databases">
        <title>Draft genome sequence of rust myrtle Austropuccinia psidii MF-1, a brazilian biotype.</title>
        <authorList>
            <person name="Quecine M.C."/>
            <person name="Pachon D.M.R."/>
            <person name="Bonatelli M.L."/>
            <person name="Correr F.H."/>
            <person name="Franceschini L.M."/>
            <person name="Leite T.F."/>
            <person name="Margarido G.R.A."/>
            <person name="Almeida C.A."/>
            <person name="Ferrarezi J.A."/>
            <person name="Labate C.A."/>
        </authorList>
    </citation>
    <scope>NUCLEOTIDE SEQUENCE</scope>
    <source>
        <strain evidence="2">MF-1</strain>
    </source>
</reference>
<feature type="compositionally biased region" description="Polar residues" evidence="1">
    <location>
        <begin position="1"/>
        <end position="12"/>
    </location>
</feature>
<name>A0A9Q3FEK0_9BASI</name>
<dbReference type="EMBL" id="AVOT02040580">
    <property type="protein sequence ID" value="MBW0535820.1"/>
    <property type="molecule type" value="Genomic_DNA"/>
</dbReference>
<organism evidence="2 3">
    <name type="scientific">Austropuccinia psidii MF-1</name>
    <dbReference type="NCBI Taxonomy" id="1389203"/>
    <lineage>
        <taxon>Eukaryota</taxon>
        <taxon>Fungi</taxon>
        <taxon>Dikarya</taxon>
        <taxon>Basidiomycota</taxon>
        <taxon>Pucciniomycotina</taxon>
        <taxon>Pucciniomycetes</taxon>
        <taxon>Pucciniales</taxon>
        <taxon>Sphaerophragmiaceae</taxon>
        <taxon>Austropuccinia</taxon>
    </lineage>
</organism>
<evidence type="ECO:0000313" key="3">
    <source>
        <dbReference type="Proteomes" id="UP000765509"/>
    </source>
</evidence>
<feature type="region of interest" description="Disordered" evidence="1">
    <location>
        <begin position="1"/>
        <end position="76"/>
    </location>
</feature>
<feature type="compositionally biased region" description="Acidic residues" evidence="1">
    <location>
        <begin position="63"/>
        <end position="76"/>
    </location>
</feature>
<dbReference type="Proteomes" id="UP000765509">
    <property type="component" value="Unassembled WGS sequence"/>
</dbReference>
<gene>
    <name evidence="2" type="ORF">O181_075535</name>
</gene>
<sequence length="145" mass="16107">MTVQHSPPSDNTRSQRHQGVLTPIARAPLDRTPSVHQLSAHLDRGPQIDREAPSRAESRAGEAEDEEGEEYMEEEESEEIEVAAALEGSLEDSEAPNLAHSNQTFVSKAEPNFHKMMEQMTQFMGQLTQTVAPRDTSKSPPFKNP</sequence>